<proteinExistence type="predicted"/>
<comment type="caution">
    <text evidence="1">The sequence shown here is derived from an EMBL/GenBank/DDBJ whole genome shotgun (WGS) entry which is preliminary data.</text>
</comment>
<evidence type="ECO:0000313" key="1">
    <source>
        <dbReference type="EMBL" id="OIR06040.1"/>
    </source>
</evidence>
<organism evidence="1">
    <name type="scientific">mine drainage metagenome</name>
    <dbReference type="NCBI Taxonomy" id="410659"/>
    <lineage>
        <taxon>unclassified sequences</taxon>
        <taxon>metagenomes</taxon>
        <taxon>ecological metagenomes</taxon>
    </lineage>
</organism>
<dbReference type="EMBL" id="MLJW01000046">
    <property type="protein sequence ID" value="OIR06040.1"/>
    <property type="molecule type" value="Genomic_DNA"/>
</dbReference>
<gene>
    <name evidence="1" type="ORF">GALL_118370</name>
</gene>
<sequence length="93" mass="10803">MRQKHDRYELLDQGNGEIVIRDKSKQSADVKPSCGLFARDYYNFLKDSPKHGNAQAQKFLSDIAEGKRPITDMQDLIQKHRFVLSTPTRWRPA</sequence>
<name>A0A1J5SPT6_9ZZZZ</name>
<reference evidence="1" key="1">
    <citation type="submission" date="2016-10" db="EMBL/GenBank/DDBJ databases">
        <title>Sequence of Gallionella enrichment culture.</title>
        <authorList>
            <person name="Poehlein A."/>
            <person name="Muehling M."/>
            <person name="Daniel R."/>
        </authorList>
    </citation>
    <scope>NUCLEOTIDE SEQUENCE</scope>
</reference>
<dbReference type="AlphaFoldDB" id="A0A1J5SPT6"/>
<accession>A0A1J5SPT6</accession>
<protein>
    <submittedName>
        <fullName evidence="1">Uncharacterized protein</fullName>
    </submittedName>
</protein>